<dbReference type="InterPro" id="IPR013783">
    <property type="entry name" value="Ig-like_fold"/>
</dbReference>
<dbReference type="Gene3D" id="2.60.40.10">
    <property type="entry name" value="Immunoglobulins"/>
    <property type="match status" value="1"/>
</dbReference>
<dbReference type="Proteomes" id="UP000594468">
    <property type="component" value="Chromosome"/>
</dbReference>
<dbReference type="InterPro" id="IPR026891">
    <property type="entry name" value="Fn3-like"/>
</dbReference>
<evidence type="ECO:0000256" key="3">
    <source>
        <dbReference type="ARBA" id="ARBA00023277"/>
    </source>
</evidence>
<dbReference type="GO" id="GO:0005975">
    <property type="term" value="P:carbohydrate metabolic process"/>
    <property type="evidence" value="ECO:0007669"/>
    <property type="project" value="InterPro"/>
</dbReference>
<protein>
    <submittedName>
        <fullName evidence="7">Glycoside hydrolase family 3 C-terminal domain-containing protein</fullName>
    </submittedName>
</protein>
<dbReference type="PANTHER" id="PTHR42715:SF10">
    <property type="entry name" value="BETA-GLUCOSIDASE"/>
    <property type="match status" value="1"/>
</dbReference>
<dbReference type="GO" id="GO:0008422">
    <property type="term" value="F:beta-glucosidase activity"/>
    <property type="evidence" value="ECO:0007669"/>
    <property type="project" value="UniProtKB-ARBA"/>
</dbReference>
<evidence type="ECO:0000256" key="1">
    <source>
        <dbReference type="ARBA" id="ARBA00005336"/>
    </source>
</evidence>
<dbReference type="InterPro" id="IPR002772">
    <property type="entry name" value="Glyco_hydro_3_C"/>
</dbReference>
<evidence type="ECO:0000313" key="7">
    <source>
        <dbReference type="EMBL" id="QPC85137.1"/>
    </source>
</evidence>
<organism evidence="7 8">
    <name type="scientific">Phototrophicus methaneseepsis</name>
    <dbReference type="NCBI Taxonomy" id="2710758"/>
    <lineage>
        <taxon>Bacteria</taxon>
        <taxon>Bacillati</taxon>
        <taxon>Chloroflexota</taxon>
        <taxon>Candidatus Thermofontia</taxon>
        <taxon>Phototrophicales</taxon>
        <taxon>Phototrophicaceae</taxon>
        <taxon>Phototrophicus</taxon>
    </lineage>
</organism>
<feature type="region of interest" description="Disordered" evidence="5">
    <location>
        <begin position="718"/>
        <end position="745"/>
    </location>
</feature>
<proteinExistence type="inferred from homology"/>
<dbReference type="Pfam" id="PF01915">
    <property type="entry name" value="Glyco_hydro_3_C"/>
    <property type="match status" value="1"/>
</dbReference>
<dbReference type="SUPFAM" id="SSF51445">
    <property type="entry name" value="(Trans)glycosidases"/>
    <property type="match status" value="1"/>
</dbReference>
<dbReference type="PROSITE" id="PS00775">
    <property type="entry name" value="GLYCOSYL_HYDROL_F3"/>
    <property type="match status" value="1"/>
</dbReference>
<dbReference type="InterPro" id="IPR001764">
    <property type="entry name" value="Glyco_hydro_3_N"/>
</dbReference>
<dbReference type="InterPro" id="IPR036881">
    <property type="entry name" value="Glyco_hydro_3_C_sf"/>
</dbReference>
<evidence type="ECO:0000256" key="5">
    <source>
        <dbReference type="SAM" id="MobiDB-lite"/>
    </source>
</evidence>
<dbReference type="Pfam" id="PF14310">
    <property type="entry name" value="Fn3-like"/>
    <property type="match status" value="1"/>
</dbReference>
<evidence type="ECO:0000256" key="4">
    <source>
        <dbReference type="RuleBase" id="RU361161"/>
    </source>
</evidence>
<dbReference type="Gene3D" id="3.20.20.300">
    <property type="entry name" value="Glycoside hydrolase, family 3, N-terminal domain"/>
    <property type="match status" value="1"/>
</dbReference>
<dbReference type="Gene3D" id="3.40.50.1700">
    <property type="entry name" value="Glycoside hydrolase family 3 C-terminal domain"/>
    <property type="match status" value="1"/>
</dbReference>
<dbReference type="AlphaFoldDB" id="A0A7S8IGW4"/>
<dbReference type="SMART" id="SM01217">
    <property type="entry name" value="Fn3_like"/>
    <property type="match status" value="1"/>
</dbReference>
<dbReference type="InterPro" id="IPR050288">
    <property type="entry name" value="Cellulose_deg_GH3"/>
</dbReference>
<name>A0A7S8IGW4_9CHLR</name>
<gene>
    <name evidence="7" type="ORF">G4Y79_06775</name>
</gene>
<dbReference type="PRINTS" id="PR00133">
    <property type="entry name" value="GLHYDRLASE3"/>
</dbReference>
<dbReference type="EMBL" id="CP062983">
    <property type="protein sequence ID" value="QPC85137.1"/>
    <property type="molecule type" value="Genomic_DNA"/>
</dbReference>
<evidence type="ECO:0000256" key="2">
    <source>
        <dbReference type="ARBA" id="ARBA00022801"/>
    </source>
</evidence>
<keyword evidence="8" id="KW-1185">Reference proteome</keyword>
<reference evidence="7 8" key="1">
    <citation type="submission" date="2020-02" db="EMBL/GenBank/DDBJ databases">
        <authorList>
            <person name="Zheng R.K."/>
            <person name="Sun C.M."/>
        </authorList>
    </citation>
    <scope>NUCLEOTIDE SEQUENCE [LARGE SCALE GENOMIC DNA]</scope>
    <source>
        <strain evidence="8">rifampicinis</strain>
    </source>
</reference>
<sequence>MTLREKAGLCTGATPWQTLTVERLGLKHITVSDGPHGVRRAVDPSQMINESYPATCFPVAATIVSSWDTELLEEMGQALADECIALDVDILLGPGNNIKRTPLCGRNFEYFSEDPTLAGEMAASLIRGIQSKGVGTSLKHFAVNNQETRRFTINAEVDERALHEIYLRGFEIAVKKGNPWTLMCAYNRVNGDYCSEHRYLLTNVLREQWGYEGFVMSDWGAVHDRVAAVKAGLELQMPGPAAHSVQAVIDAVETGELDEAILDQAVERLLKIILRAQETPKGTGSFDIEKHHALARRIASESMVLLKNDDNLLPLSGEETIAVIGTASQTPVFQGGGSSHINTTKVDSPWDMLKERAEVRYASGDSVTETVSQGEIEEAVVVAKDADVALLFIALPASIESEGYDRPNIHLTAQQEALILAVAQANPRTVVILNNGSAIDMRAWIDSVPAVLEAWLPGQAGAGAIIDILYGDVNPSGKLGETFPLKLSDTPAHFNFPGDDKEVRYGEGIYVGYRAYDEQERQVLFPFGYGLSYTQFEYSHLQLSSSSFALDETLQVSVDVTNTGKHAGKEIVQLYVHDAESRLKRPAKELKAFAKVALQPGETKTVTMKLDDRAFSYYDPAYGQWLVEAGDFDILVGRSSVELHLSAQVHIAEGTPLPSILNKESTLSDWMQDPRGEKIVQPMLDDMFGDDSSDTLGMDSMTFFQDLPLTVLIGFSGEANEKSPDEQVEDLLEDLNNDRTPVAGD</sequence>
<keyword evidence="3" id="KW-0119">Carbohydrate metabolism</keyword>
<keyword evidence="2 4" id="KW-0378">Hydrolase</keyword>
<evidence type="ECO:0000259" key="6">
    <source>
        <dbReference type="SMART" id="SM01217"/>
    </source>
</evidence>
<evidence type="ECO:0000313" key="8">
    <source>
        <dbReference type="Proteomes" id="UP000594468"/>
    </source>
</evidence>
<dbReference type="FunFam" id="2.60.40.10:FF:000495">
    <property type="entry name" value="Periplasmic beta-glucosidase"/>
    <property type="match status" value="1"/>
</dbReference>
<keyword evidence="4" id="KW-0326">Glycosidase</keyword>
<dbReference type="InterPro" id="IPR017853">
    <property type="entry name" value="GH"/>
</dbReference>
<comment type="similarity">
    <text evidence="1 4">Belongs to the glycosyl hydrolase 3 family.</text>
</comment>
<dbReference type="KEGG" id="pmet:G4Y79_06775"/>
<dbReference type="Pfam" id="PF00933">
    <property type="entry name" value="Glyco_hydro_3"/>
    <property type="match status" value="1"/>
</dbReference>
<dbReference type="InterPro" id="IPR019800">
    <property type="entry name" value="Glyco_hydro_3_AS"/>
</dbReference>
<feature type="domain" description="Fibronectin type III-like" evidence="6">
    <location>
        <begin position="570"/>
        <end position="640"/>
    </location>
</feature>
<accession>A0A7S8IGW4</accession>
<feature type="compositionally biased region" description="Acidic residues" evidence="5">
    <location>
        <begin position="726"/>
        <end position="735"/>
    </location>
</feature>
<dbReference type="InterPro" id="IPR036962">
    <property type="entry name" value="Glyco_hydro_3_N_sf"/>
</dbReference>
<dbReference type="SUPFAM" id="SSF52279">
    <property type="entry name" value="Beta-D-glucan exohydrolase, C-terminal domain"/>
    <property type="match status" value="1"/>
</dbReference>
<dbReference type="PANTHER" id="PTHR42715">
    <property type="entry name" value="BETA-GLUCOSIDASE"/>
    <property type="match status" value="1"/>
</dbReference>